<dbReference type="CDD" id="cd06779">
    <property type="entry name" value="cpPDZ_Deg_HtrA-like"/>
    <property type="match status" value="1"/>
</dbReference>
<keyword evidence="4" id="KW-1185">Reference proteome</keyword>
<protein>
    <submittedName>
        <fullName evidence="3">Alpha/beta fold hydrolase</fullName>
    </submittedName>
</protein>
<dbReference type="InterPro" id="IPR000383">
    <property type="entry name" value="Xaa-Pro-like_dom"/>
</dbReference>
<evidence type="ECO:0000313" key="4">
    <source>
        <dbReference type="Proteomes" id="UP000298471"/>
    </source>
</evidence>
<dbReference type="SUPFAM" id="SSF50156">
    <property type="entry name" value="PDZ domain-like"/>
    <property type="match status" value="1"/>
</dbReference>
<dbReference type="PANTHER" id="PTHR43265">
    <property type="entry name" value="ESTERASE ESTD"/>
    <property type="match status" value="1"/>
</dbReference>
<dbReference type="InterPro" id="IPR036034">
    <property type="entry name" value="PDZ_sf"/>
</dbReference>
<feature type="domain" description="PDZ" evidence="2">
    <location>
        <begin position="33"/>
        <end position="116"/>
    </location>
</feature>
<gene>
    <name evidence="3" type="ORF">E5K02_13705</name>
</gene>
<dbReference type="Gene3D" id="3.40.50.1820">
    <property type="entry name" value="alpha/beta hydrolase"/>
    <property type="match status" value="1"/>
</dbReference>
<proteinExistence type="predicted"/>
<reference evidence="3 4" key="1">
    <citation type="submission" date="2019-04" db="EMBL/GenBank/DDBJ databases">
        <authorList>
            <person name="Feng G."/>
            <person name="Zhang J."/>
            <person name="Zhu H."/>
        </authorList>
    </citation>
    <scope>NUCLEOTIDE SEQUENCE [LARGE SCALE GENOMIC DNA]</scope>
    <source>
        <strain evidence="3 4">9PBR-1</strain>
    </source>
</reference>
<dbReference type="Pfam" id="PF02129">
    <property type="entry name" value="Peptidase_S15"/>
    <property type="match status" value="1"/>
</dbReference>
<dbReference type="InterPro" id="IPR029058">
    <property type="entry name" value="AB_hydrolase_fold"/>
</dbReference>
<comment type="caution">
    <text evidence="3">The sequence shown here is derived from an EMBL/GenBank/DDBJ whole genome shotgun (WGS) entry which is preliminary data.</text>
</comment>
<keyword evidence="3" id="KW-0378">Hydrolase</keyword>
<dbReference type="InterPro" id="IPR001478">
    <property type="entry name" value="PDZ"/>
</dbReference>
<evidence type="ECO:0000313" key="3">
    <source>
        <dbReference type="EMBL" id="TGE27429.1"/>
    </source>
</evidence>
<dbReference type="InterPro" id="IPR053145">
    <property type="entry name" value="AB_hydrolase_Est10"/>
</dbReference>
<evidence type="ECO:0000259" key="1">
    <source>
        <dbReference type="Pfam" id="PF02129"/>
    </source>
</evidence>
<dbReference type="SUPFAM" id="SSF53474">
    <property type="entry name" value="alpha/beta-Hydrolases"/>
    <property type="match status" value="1"/>
</dbReference>
<dbReference type="GO" id="GO:0052689">
    <property type="term" value="F:carboxylic ester hydrolase activity"/>
    <property type="evidence" value="ECO:0007669"/>
    <property type="project" value="TreeGrafter"/>
</dbReference>
<organism evidence="3 4">
    <name type="scientific">Hymenobacter metallicola</name>
    <dbReference type="NCBI Taxonomy" id="2563114"/>
    <lineage>
        <taxon>Bacteria</taxon>
        <taxon>Pseudomonadati</taxon>
        <taxon>Bacteroidota</taxon>
        <taxon>Cytophagia</taxon>
        <taxon>Cytophagales</taxon>
        <taxon>Hymenobacteraceae</taxon>
        <taxon>Hymenobacter</taxon>
    </lineage>
</organism>
<evidence type="ECO:0000259" key="2">
    <source>
        <dbReference type="Pfam" id="PF13180"/>
    </source>
</evidence>
<sequence>MTLRLLCVLLLLITALLPRPGVAQELPRRVFVGIDLQGINDSIQRRYHLPDQNGILVRGVRPRSSAQAAGLLPNDIILQLGNAQVGSNVGEFIGQLKRYQVGDKVPFQLLRNGRKIRKRVAFTAYPKDNSPFYDVQYGSVTYGPNQLRTIITRPKSSSRAKVPLVLFIQGVGCFSVDNPLSRADATNRILDSLSRHGYATMRIDKTGMGDSQGTPCLESDLRTEAGGYKAGLAAIRRLPFVDQQNVFITGFSIGGVMAPLVAQGENLRGVVVYGTVSRTFIEYLLENKRNQCQLQGLPYDSINSLMRTYSAALHLLLQEKQTPAQVLARYPAARRLLTFPQHYTYMQQWQDLNLPALWQRLDTPVLALRGAADYISYSVDHQLIADAVNRAHPGRASFVLLPDVDHHFNRARDLAEALRMDERPNPEKNFEFMRVILNWLDEKQKA</sequence>
<dbReference type="OrthoDB" id="9809549at2"/>
<dbReference type="RefSeq" id="WP_135395388.1">
    <property type="nucleotide sequence ID" value="NZ_SRMB01000002.1"/>
</dbReference>
<dbReference type="AlphaFoldDB" id="A0A4Z0QDJ2"/>
<feature type="domain" description="Xaa-Pro dipeptidyl-peptidase-like" evidence="1">
    <location>
        <begin position="146"/>
        <end position="373"/>
    </location>
</feature>
<name>A0A4Z0QDJ2_9BACT</name>
<dbReference type="Pfam" id="PF13180">
    <property type="entry name" value="PDZ_2"/>
    <property type="match status" value="1"/>
</dbReference>
<dbReference type="Proteomes" id="UP000298471">
    <property type="component" value="Unassembled WGS sequence"/>
</dbReference>
<accession>A0A4Z0QDJ2</accession>
<dbReference type="EMBL" id="SRMB01000002">
    <property type="protein sequence ID" value="TGE27429.1"/>
    <property type="molecule type" value="Genomic_DNA"/>
</dbReference>
<dbReference type="Gene3D" id="2.30.42.10">
    <property type="match status" value="1"/>
</dbReference>
<dbReference type="PANTHER" id="PTHR43265:SF1">
    <property type="entry name" value="ESTERASE ESTD"/>
    <property type="match status" value="1"/>
</dbReference>